<accession>A0A2G2X4T6</accession>
<organism evidence="1 2">
    <name type="scientific">Capsicum baccatum</name>
    <name type="common">Peruvian pepper</name>
    <dbReference type="NCBI Taxonomy" id="33114"/>
    <lineage>
        <taxon>Eukaryota</taxon>
        <taxon>Viridiplantae</taxon>
        <taxon>Streptophyta</taxon>
        <taxon>Embryophyta</taxon>
        <taxon>Tracheophyta</taxon>
        <taxon>Spermatophyta</taxon>
        <taxon>Magnoliopsida</taxon>
        <taxon>eudicotyledons</taxon>
        <taxon>Gunneridae</taxon>
        <taxon>Pentapetalae</taxon>
        <taxon>asterids</taxon>
        <taxon>lamiids</taxon>
        <taxon>Solanales</taxon>
        <taxon>Solanaceae</taxon>
        <taxon>Solanoideae</taxon>
        <taxon>Capsiceae</taxon>
        <taxon>Capsicum</taxon>
    </lineage>
</organism>
<dbReference type="STRING" id="33114.A0A2G2X4T6"/>
<proteinExistence type="predicted"/>
<dbReference type="Proteomes" id="UP000224567">
    <property type="component" value="Unassembled WGS sequence"/>
</dbReference>
<protein>
    <submittedName>
        <fullName evidence="1">Uncharacterized protein</fullName>
    </submittedName>
</protein>
<dbReference type="EMBL" id="MLFT02000003">
    <property type="protein sequence ID" value="PHT52498.1"/>
    <property type="molecule type" value="Genomic_DNA"/>
</dbReference>
<comment type="caution">
    <text evidence="1">The sequence shown here is derived from an EMBL/GenBank/DDBJ whole genome shotgun (WGS) entry which is preliminary data.</text>
</comment>
<reference evidence="2" key="2">
    <citation type="journal article" date="2017" name="J. Anim. Genet.">
        <title>Multiple reference genome sequences of hot pepper reveal the massive evolution of plant disease resistance genes by retroduplication.</title>
        <authorList>
            <person name="Kim S."/>
            <person name="Park J."/>
            <person name="Yeom S.-I."/>
            <person name="Kim Y.-M."/>
            <person name="Seo E."/>
            <person name="Kim K.-T."/>
            <person name="Kim M.-S."/>
            <person name="Lee J.M."/>
            <person name="Cheong K."/>
            <person name="Shin H.-S."/>
            <person name="Kim S.-B."/>
            <person name="Han K."/>
            <person name="Lee J."/>
            <person name="Park M."/>
            <person name="Lee H.-A."/>
            <person name="Lee H.-Y."/>
            <person name="Lee Y."/>
            <person name="Oh S."/>
            <person name="Lee J.H."/>
            <person name="Choi E."/>
            <person name="Choi E."/>
            <person name="Lee S.E."/>
            <person name="Jeon J."/>
            <person name="Kim H."/>
            <person name="Choi G."/>
            <person name="Song H."/>
            <person name="Lee J."/>
            <person name="Lee S.-C."/>
            <person name="Kwon J.-K."/>
            <person name="Lee H.-Y."/>
            <person name="Koo N."/>
            <person name="Hong Y."/>
            <person name="Kim R.W."/>
            <person name="Kang W.-H."/>
            <person name="Huh J.H."/>
            <person name="Kang B.-C."/>
            <person name="Yang T.-J."/>
            <person name="Lee Y.-H."/>
            <person name="Bennetzen J.L."/>
            <person name="Choi D."/>
        </authorList>
    </citation>
    <scope>NUCLEOTIDE SEQUENCE [LARGE SCALE GENOMIC DNA]</scope>
    <source>
        <strain evidence="2">cv. PBC81</strain>
    </source>
</reference>
<evidence type="ECO:0000313" key="1">
    <source>
        <dbReference type="EMBL" id="PHT52498.1"/>
    </source>
</evidence>
<name>A0A2G2X4T6_CAPBA</name>
<dbReference type="AlphaFoldDB" id="A0A2G2X4T6"/>
<sequence>MERALLEASISAGLESVSVCFNGTEDAGKIVEMGETEITVHGPSDRENILSSVFEEHPNGGDNWGRN</sequence>
<dbReference type="OrthoDB" id="10259487at2759"/>
<gene>
    <name evidence="1" type="ORF">CQW23_06960</name>
</gene>
<reference evidence="1 2" key="1">
    <citation type="journal article" date="2017" name="Genome Biol.">
        <title>New reference genome sequences of hot pepper reveal the massive evolution of plant disease-resistance genes by retroduplication.</title>
        <authorList>
            <person name="Kim S."/>
            <person name="Park J."/>
            <person name="Yeom S.I."/>
            <person name="Kim Y.M."/>
            <person name="Seo E."/>
            <person name="Kim K.T."/>
            <person name="Kim M.S."/>
            <person name="Lee J.M."/>
            <person name="Cheong K."/>
            <person name="Shin H.S."/>
            <person name="Kim S.B."/>
            <person name="Han K."/>
            <person name="Lee J."/>
            <person name="Park M."/>
            <person name="Lee H.A."/>
            <person name="Lee H.Y."/>
            <person name="Lee Y."/>
            <person name="Oh S."/>
            <person name="Lee J.H."/>
            <person name="Choi E."/>
            <person name="Choi E."/>
            <person name="Lee S.E."/>
            <person name="Jeon J."/>
            <person name="Kim H."/>
            <person name="Choi G."/>
            <person name="Song H."/>
            <person name="Lee J."/>
            <person name="Lee S.C."/>
            <person name="Kwon J.K."/>
            <person name="Lee H.Y."/>
            <person name="Koo N."/>
            <person name="Hong Y."/>
            <person name="Kim R.W."/>
            <person name="Kang W.H."/>
            <person name="Huh J.H."/>
            <person name="Kang B.C."/>
            <person name="Yang T.J."/>
            <person name="Lee Y.H."/>
            <person name="Bennetzen J.L."/>
            <person name="Choi D."/>
        </authorList>
    </citation>
    <scope>NUCLEOTIDE SEQUENCE [LARGE SCALE GENOMIC DNA]</scope>
    <source>
        <strain evidence="2">cv. PBC81</strain>
    </source>
</reference>
<evidence type="ECO:0000313" key="2">
    <source>
        <dbReference type="Proteomes" id="UP000224567"/>
    </source>
</evidence>
<keyword evidence="2" id="KW-1185">Reference proteome</keyword>